<dbReference type="InterPro" id="IPR036020">
    <property type="entry name" value="WW_dom_sf"/>
</dbReference>
<dbReference type="VEuPathDB" id="FungiDB:H257_14479"/>
<dbReference type="Proteomes" id="UP000265716">
    <property type="component" value="Unassembled WGS sequence"/>
</dbReference>
<dbReference type="PROSITE" id="PS01159">
    <property type="entry name" value="WW_DOMAIN_1"/>
    <property type="match status" value="1"/>
</dbReference>
<evidence type="ECO:0000313" key="6">
    <source>
        <dbReference type="Proteomes" id="UP000265716"/>
    </source>
</evidence>
<dbReference type="InterPro" id="IPR002048">
    <property type="entry name" value="EF_hand_dom"/>
</dbReference>
<evidence type="ECO:0000256" key="2">
    <source>
        <dbReference type="SAM" id="MobiDB-lite"/>
    </source>
</evidence>
<feature type="domain" description="EF-hand" evidence="4">
    <location>
        <begin position="592"/>
        <end position="627"/>
    </location>
</feature>
<feature type="region of interest" description="Disordered" evidence="2">
    <location>
        <begin position="160"/>
        <end position="180"/>
    </location>
</feature>
<dbReference type="Gene3D" id="2.20.70.10">
    <property type="match status" value="1"/>
</dbReference>
<dbReference type="InterPro" id="IPR018247">
    <property type="entry name" value="EF_Hand_1_Ca_BS"/>
</dbReference>
<comment type="caution">
    <text evidence="5">The sequence shown here is derived from an EMBL/GenBank/DDBJ whole genome shotgun (WGS) entry which is preliminary data.</text>
</comment>
<dbReference type="InterPro" id="IPR011992">
    <property type="entry name" value="EF-hand-dom_pair"/>
</dbReference>
<feature type="region of interest" description="Disordered" evidence="2">
    <location>
        <begin position="207"/>
        <end position="227"/>
    </location>
</feature>
<organism evidence="5 6">
    <name type="scientific">Aphanomyces astaci</name>
    <name type="common">Crayfish plague agent</name>
    <dbReference type="NCBI Taxonomy" id="112090"/>
    <lineage>
        <taxon>Eukaryota</taxon>
        <taxon>Sar</taxon>
        <taxon>Stramenopiles</taxon>
        <taxon>Oomycota</taxon>
        <taxon>Saprolegniomycetes</taxon>
        <taxon>Saprolegniales</taxon>
        <taxon>Verrucalvaceae</taxon>
        <taxon>Aphanomyces</taxon>
    </lineage>
</organism>
<keyword evidence="1" id="KW-0106">Calcium</keyword>
<protein>
    <submittedName>
        <fullName evidence="5">Uncharacterized protein</fullName>
    </submittedName>
</protein>
<dbReference type="EMBL" id="QUTC01000814">
    <property type="protein sequence ID" value="RHY77828.1"/>
    <property type="molecule type" value="Genomic_DNA"/>
</dbReference>
<sequence length="672" mass="76169">MYVPVTDTSCPRMADDDDVEWEECADEFGRSFFMHKTTGETTWELPSSSDKTVDESGDFVLDASTVSRLDRIRSQLLLLDDDMVKRMAAAAVDDGGDEDEEWIHSFDPVLRQAYYYECHHGSITTHPPRVFRDEDPLFTVLLVIQCAFRCALARMRVRRTRQHGGTDGVSTSEEGGVVEPEVADVQDAAVDGEAGDDEPVAAEGPLLQENDEPRALQPPPQQPTRLTASTPVLSRLVEAKKPVTKEVEAQREADERRGMLLVEKKQCSKSDRFWGIDQGVEEQSMRDAEDLRRNLHVQYCIHMYDESYSLWVQEAARKREEIQRRAMEELERCRRSEDSALESRERSAMQLQELLQCKTDTFWGVQKQENDETWCQQHMVLEDNASRQYMQDVCASQLHATWAAEAARAVKEANLHRIQQETRDRKNYLRPTTVLHGTKGKVKYGSLKPLHKHGHVQRHPAATTSSSPDQGTRDEDDDDRAHAADAPSAQVDDPRFHDEQRTDVAMTSVVLKHALKKRSVDGVFADMDKDNTNSISWAAFRDYGRRMFAAIMAHRKDGGQSQSKDDIIRQKNEAYAVRKAILEQEAAIAKVTFLSTYNIVFALVDTDHSGKIDQHEIMHALDNNDRVREFVGRSKGLRPLLENEADGMSLDEFLAFCTEIASVAMLNDLAAP</sequence>
<dbReference type="CDD" id="cd00201">
    <property type="entry name" value="WW"/>
    <property type="match status" value="1"/>
</dbReference>
<gene>
    <name evidence="5" type="ORF">DYB38_003185</name>
</gene>
<dbReference type="InterPro" id="IPR001202">
    <property type="entry name" value="WW_dom"/>
</dbReference>
<evidence type="ECO:0000256" key="1">
    <source>
        <dbReference type="ARBA" id="ARBA00022837"/>
    </source>
</evidence>
<feature type="region of interest" description="Disordered" evidence="2">
    <location>
        <begin position="452"/>
        <end position="497"/>
    </location>
</feature>
<dbReference type="Gene3D" id="1.10.238.10">
    <property type="entry name" value="EF-hand"/>
    <property type="match status" value="1"/>
</dbReference>
<accession>A0A397EFZ6</accession>
<dbReference type="SUPFAM" id="SSF51045">
    <property type="entry name" value="WW domain"/>
    <property type="match status" value="1"/>
</dbReference>
<dbReference type="SUPFAM" id="SSF47473">
    <property type="entry name" value="EF-hand"/>
    <property type="match status" value="1"/>
</dbReference>
<dbReference type="GO" id="GO:0005509">
    <property type="term" value="F:calcium ion binding"/>
    <property type="evidence" value="ECO:0007669"/>
    <property type="project" value="InterPro"/>
</dbReference>
<dbReference type="PROSITE" id="PS00018">
    <property type="entry name" value="EF_HAND_1"/>
    <property type="match status" value="1"/>
</dbReference>
<evidence type="ECO:0000259" key="4">
    <source>
        <dbReference type="PROSITE" id="PS50222"/>
    </source>
</evidence>
<proteinExistence type="predicted"/>
<feature type="domain" description="WW" evidence="3">
    <location>
        <begin position="21"/>
        <end position="48"/>
    </location>
</feature>
<dbReference type="AlphaFoldDB" id="A0A397EFZ6"/>
<evidence type="ECO:0000259" key="3">
    <source>
        <dbReference type="PROSITE" id="PS50020"/>
    </source>
</evidence>
<dbReference type="Pfam" id="PF00397">
    <property type="entry name" value="WW"/>
    <property type="match status" value="1"/>
</dbReference>
<evidence type="ECO:0000313" key="5">
    <source>
        <dbReference type="EMBL" id="RHY77828.1"/>
    </source>
</evidence>
<name>A0A397EFZ6_APHAT</name>
<dbReference type="PROSITE" id="PS50020">
    <property type="entry name" value="WW_DOMAIN_2"/>
    <property type="match status" value="1"/>
</dbReference>
<dbReference type="PROSITE" id="PS50222">
    <property type="entry name" value="EF_HAND_2"/>
    <property type="match status" value="1"/>
</dbReference>
<reference evidence="5 6" key="1">
    <citation type="submission" date="2018-08" db="EMBL/GenBank/DDBJ databases">
        <title>Aphanomyces genome sequencing and annotation.</title>
        <authorList>
            <person name="Minardi D."/>
            <person name="Oidtmann B."/>
            <person name="Van Der Giezen M."/>
            <person name="Studholme D.J."/>
        </authorList>
    </citation>
    <scope>NUCLEOTIDE SEQUENCE [LARGE SCALE GENOMIC DNA]</scope>
    <source>
        <strain evidence="5 6">SA</strain>
    </source>
</reference>